<name>A0ABX2IWN1_9RHOB</name>
<sequence length="135" mass="14246">MDPKISNAPAGEIALPENAITEDSKAFSDQMQMAADLTVQNMVQSPSPVTETLTSQISDIVENHKALGTPASTDVQAVHRLPDGPASAPLKADDAAFEQSMQSLKATFDHAIELELVAKVGTQLPSSMNKLMSGN</sequence>
<accession>A0ABX2IWN1</accession>
<reference evidence="1 2" key="1">
    <citation type="submission" date="2020-06" db="EMBL/GenBank/DDBJ databases">
        <title>Sulfitobacter algicola sp. nov., isolated from green algae.</title>
        <authorList>
            <person name="Wang C."/>
        </authorList>
    </citation>
    <scope>NUCLEOTIDE SEQUENCE [LARGE SCALE GENOMIC DNA]</scope>
    <source>
        <strain evidence="1 2">1151</strain>
    </source>
</reference>
<dbReference type="Proteomes" id="UP000777935">
    <property type="component" value="Unassembled WGS sequence"/>
</dbReference>
<protein>
    <submittedName>
        <fullName evidence="1">Uncharacterized protein</fullName>
    </submittedName>
</protein>
<keyword evidence="2" id="KW-1185">Reference proteome</keyword>
<proteinExistence type="predicted"/>
<dbReference type="RefSeq" id="WP_174139916.1">
    <property type="nucleotide sequence ID" value="NZ_JABUFE010000018.1"/>
</dbReference>
<comment type="caution">
    <text evidence="1">The sequence shown here is derived from an EMBL/GenBank/DDBJ whole genome shotgun (WGS) entry which is preliminary data.</text>
</comment>
<evidence type="ECO:0000313" key="1">
    <source>
        <dbReference type="EMBL" id="NSX56765.1"/>
    </source>
</evidence>
<organism evidence="1 2">
    <name type="scientific">Parasulfitobacter algicola</name>
    <dbReference type="NCBI Taxonomy" id="2614809"/>
    <lineage>
        <taxon>Bacteria</taxon>
        <taxon>Pseudomonadati</taxon>
        <taxon>Pseudomonadota</taxon>
        <taxon>Alphaproteobacteria</taxon>
        <taxon>Rhodobacterales</taxon>
        <taxon>Roseobacteraceae</taxon>
        <taxon>Parasulfitobacter</taxon>
    </lineage>
</organism>
<gene>
    <name evidence="1" type="ORF">HRQ87_18435</name>
</gene>
<dbReference type="EMBL" id="JABUFE010000018">
    <property type="protein sequence ID" value="NSX56765.1"/>
    <property type="molecule type" value="Genomic_DNA"/>
</dbReference>
<evidence type="ECO:0000313" key="2">
    <source>
        <dbReference type="Proteomes" id="UP000777935"/>
    </source>
</evidence>